<dbReference type="AlphaFoldDB" id="A0A9N7UDM2"/>
<comment type="caution">
    <text evidence="1">The sequence shown here is derived from an EMBL/GenBank/DDBJ whole genome shotgun (WGS) entry which is preliminary data.</text>
</comment>
<proteinExistence type="predicted"/>
<name>A0A9N7UDM2_PLEPL</name>
<gene>
    <name evidence="1" type="ORF">PLEPLA_LOCUS17463</name>
</gene>
<evidence type="ECO:0000313" key="2">
    <source>
        <dbReference type="Proteomes" id="UP001153269"/>
    </source>
</evidence>
<dbReference type="EMBL" id="CADEAL010001142">
    <property type="protein sequence ID" value="CAB1429485.1"/>
    <property type="molecule type" value="Genomic_DNA"/>
</dbReference>
<reference evidence="1" key="1">
    <citation type="submission" date="2020-03" db="EMBL/GenBank/DDBJ databases">
        <authorList>
            <person name="Weist P."/>
        </authorList>
    </citation>
    <scope>NUCLEOTIDE SEQUENCE</scope>
</reference>
<evidence type="ECO:0000313" key="1">
    <source>
        <dbReference type="EMBL" id="CAB1429485.1"/>
    </source>
</evidence>
<accession>A0A9N7UDM2</accession>
<dbReference type="Proteomes" id="UP001153269">
    <property type="component" value="Unassembled WGS sequence"/>
</dbReference>
<sequence length="117" mass="12461">MNEFEHLPVEGVGAGTSEVKYGSWASGGGGSVGSTSRTPLCVPVLVLPLVLPLVLVSSPVSCVLCPALVAMATVAQQSEATDDWEPEPEILTPRYLIHQHNGTPPRLSVMQMERPWV</sequence>
<keyword evidence="2" id="KW-1185">Reference proteome</keyword>
<organism evidence="1 2">
    <name type="scientific">Pleuronectes platessa</name>
    <name type="common">European plaice</name>
    <dbReference type="NCBI Taxonomy" id="8262"/>
    <lineage>
        <taxon>Eukaryota</taxon>
        <taxon>Metazoa</taxon>
        <taxon>Chordata</taxon>
        <taxon>Craniata</taxon>
        <taxon>Vertebrata</taxon>
        <taxon>Euteleostomi</taxon>
        <taxon>Actinopterygii</taxon>
        <taxon>Neopterygii</taxon>
        <taxon>Teleostei</taxon>
        <taxon>Neoteleostei</taxon>
        <taxon>Acanthomorphata</taxon>
        <taxon>Carangaria</taxon>
        <taxon>Pleuronectiformes</taxon>
        <taxon>Pleuronectoidei</taxon>
        <taxon>Pleuronectidae</taxon>
        <taxon>Pleuronectes</taxon>
    </lineage>
</organism>
<protein>
    <submittedName>
        <fullName evidence="1">Uncharacterized protein</fullName>
    </submittedName>
</protein>